<feature type="compositionally biased region" description="Low complexity" evidence="1">
    <location>
        <begin position="1"/>
        <end position="20"/>
    </location>
</feature>
<dbReference type="HOGENOM" id="CLU_581394_0_0_1"/>
<feature type="region of interest" description="Disordered" evidence="1">
    <location>
        <begin position="202"/>
        <end position="232"/>
    </location>
</feature>
<reference evidence="2 3" key="1">
    <citation type="submission" date="2015-01" db="EMBL/GenBank/DDBJ databases">
        <title>The Genome Sequence of Capronia semiimmersa CBS27337.</title>
        <authorList>
            <consortium name="The Broad Institute Genomics Platform"/>
            <person name="Cuomo C."/>
            <person name="de Hoog S."/>
            <person name="Gorbushina A."/>
            <person name="Stielow B."/>
            <person name="Teixiera M."/>
            <person name="Abouelleil A."/>
            <person name="Chapman S.B."/>
            <person name="Priest M."/>
            <person name="Young S.K."/>
            <person name="Wortman J."/>
            <person name="Nusbaum C."/>
            <person name="Birren B."/>
        </authorList>
    </citation>
    <scope>NUCLEOTIDE SEQUENCE [LARGE SCALE GENOMIC DNA]</scope>
    <source>
        <strain evidence="2 3">CBS 27337</strain>
    </source>
</reference>
<accession>A0A0D2CM68</accession>
<keyword evidence="3" id="KW-1185">Reference proteome</keyword>
<name>A0A0D2CM68_9EURO</name>
<dbReference type="EMBL" id="KN846959">
    <property type="protein sequence ID" value="KIW66321.1"/>
    <property type="molecule type" value="Genomic_DNA"/>
</dbReference>
<proteinExistence type="predicted"/>
<organism evidence="2 3">
    <name type="scientific">Phialophora macrospora</name>
    <dbReference type="NCBI Taxonomy" id="1851006"/>
    <lineage>
        <taxon>Eukaryota</taxon>
        <taxon>Fungi</taxon>
        <taxon>Dikarya</taxon>
        <taxon>Ascomycota</taxon>
        <taxon>Pezizomycotina</taxon>
        <taxon>Eurotiomycetes</taxon>
        <taxon>Chaetothyriomycetidae</taxon>
        <taxon>Chaetothyriales</taxon>
        <taxon>Herpotrichiellaceae</taxon>
        <taxon>Phialophora</taxon>
    </lineage>
</organism>
<evidence type="ECO:0000313" key="3">
    <source>
        <dbReference type="Proteomes" id="UP000054266"/>
    </source>
</evidence>
<feature type="region of interest" description="Disordered" evidence="1">
    <location>
        <begin position="345"/>
        <end position="381"/>
    </location>
</feature>
<feature type="region of interest" description="Disordered" evidence="1">
    <location>
        <begin position="1"/>
        <end position="32"/>
    </location>
</feature>
<gene>
    <name evidence="2" type="ORF">PV04_05657</name>
</gene>
<evidence type="ECO:0000313" key="2">
    <source>
        <dbReference type="EMBL" id="KIW66321.1"/>
    </source>
</evidence>
<dbReference type="AlphaFoldDB" id="A0A0D2CM68"/>
<dbReference type="Proteomes" id="UP000054266">
    <property type="component" value="Unassembled WGS sequence"/>
</dbReference>
<feature type="compositionally biased region" description="Polar residues" evidence="1">
    <location>
        <begin position="345"/>
        <end position="379"/>
    </location>
</feature>
<sequence length="470" mass="51519">MAEAGSKPSSFSHFTASSPSAKEKKNLTELASQADALSDDLGKQRQHCGHESTSTEISNAVDELKLLAGELRSLDTAVNAHKDLYTEAFGQDLAEIQTHLEGIFEDIADCCKEMQKANGPNTSAVGWLAKKRYVKKLQKHLEANKTTLIVMRTVLHHGKEYGMQNSPGRLAESSPHTMQEDLAILETVFASRHAIKDLHNLGSKSHEHSSSTSSAGTVDTTPAFKPGAHGRNLSSATGVDISMVEDVLPISDKKKKQDALARRFSRRGVRLAVHSSIMDTNAHEVPISLRKKWIYQARARRTPENFNAGSLSIAQLSKISEVNSSSVPDEAPPASSLHRALTTPENLNASQSPERPDSQASSVSDRLSNARQRSSSLVSSPLGRKLGNLITRLSRSNLRERRLNDKGSPQAIEQQICPPSEANTQCDLEKKERVVAAKDMSAKEKPGWSYRLTRPFVKEELTTPDFEKGF</sequence>
<protein>
    <submittedName>
        <fullName evidence="2">Uncharacterized protein</fullName>
    </submittedName>
</protein>
<evidence type="ECO:0000256" key="1">
    <source>
        <dbReference type="SAM" id="MobiDB-lite"/>
    </source>
</evidence>